<gene>
    <name evidence="1" type="ORF">HMPREF3208_01210</name>
</gene>
<organism evidence="1 2">
    <name type="scientific">Gardnerella vaginalis</name>
    <dbReference type="NCBI Taxonomy" id="2702"/>
    <lineage>
        <taxon>Bacteria</taxon>
        <taxon>Bacillati</taxon>
        <taxon>Actinomycetota</taxon>
        <taxon>Actinomycetes</taxon>
        <taxon>Bifidobacteriales</taxon>
        <taxon>Bifidobacteriaceae</taxon>
        <taxon>Gardnerella</taxon>
    </lineage>
</organism>
<dbReference type="Proteomes" id="UP000070687">
    <property type="component" value="Unassembled WGS sequence"/>
</dbReference>
<protein>
    <submittedName>
        <fullName evidence="1">Uncharacterized protein</fullName>
    </submittedName>
</protein>
<evidence type="ECO:0000313" key="1">
    <source>
        <dbReference type="EMBL" id="KXA19087.1"/>
    </source>
</evidence>
<evidence type="ECO:0000313" key="2">
    <source>
        <dbReference type="Proteomes" id="UP000070687"/>
    </source>
</evidence>
<sequence length="40" mass="4406">MGVSSLKLGVVALILWVDVKWICLVFRIRMVVTTCLSAAI</sequence>
<name>A0A133NS35_GARVA</name>
<accession>A0A133NS35</accession>
<reference evidence="1 2" key="1">
    <citation type="submission" date="2016-01" db="EMBL/GenBank/DDBJ databases">
        <authorList>
            <person name="Oliw E.H."/>
        </authorList>
    </citation>
    <scope>NUCLEOTIDE SEQUENCE [LARGE SCALE GENOMIC DNA]</scope>
    <source>
        <strain evidence="1 2">PSS_7772B</strain>
    </source>
</reference>
<comment type="caution">
    <text evidence="1">The sequence shown here is derived from an EMBL/GenBank/DDBJ whole genome shotgun (WGS) entry which is preliminary data.</text>
</comment>
<dbReference type="PATRIC" id="fig|2702.100.peg.1198"/>
<dbReference type="AlphaFoldDB" id="A0A133NS35"/>
<dbReference type="EMBL" id="LRQB01000078">
    <property type="protein sequence ID" value="KXA19087.1"/>
    <property type="molecule type" value="Genomic_DNA"/>
</dbReference>
<proteinExistence type="predicted"/>